<dbReference type="EMBL" id="JYDJ01000406">
    <property type="protein sequence ID" value="KRX35827.1"/>
    <property type="molecule type" value="Genomic_DNA"/>
</dbReference>
<protein>
    <submittedName>
        <fullName evidence="1">Uncharacterized protein</fullName>
    </submittedName>
</protein>
<keyword evidence="2" id="KW-1185">Reference proteome</keyword>
<organism evidence="1 2">
    <name type="scientific">Trichinella murrelli</name>
    <dbReference type="NCBI Taxonomy" id="144512"/>
    <lineage>
        <taxon>Eukaryota</taxon>
        <taxon>Metazoa</taxon>
        <taxon>Ecdysozoa</taxon>
        <taxon>Nematoda</taxon>
        <taxon>Enoplea</taxon>
        <taxon>Dorylaimia</taxon>
        <taxon>Trichinellida</taxon>
        <taxon>Trichinellidae</taxon>
        <taxon>Trichinella</taxon>
    </lineage>
</organism>
<reference evidence="1 2" key="1">
    <citation type="submission" date="2015-01" db="EMBL/GenBank/DDBJ databases">
        <title>Evolution of Trichinella species and genotypes.</title>
        <authorList>
            <person name="Korhonen P.K."/>
            <person name="Edoardo P."/>
            <person name="Giuseppe L.R."/>
            <person name="Gasser R.B."/>
        </authorList>
    </citation>
    <scope>NUCLEOTIDE SEQUENCE [LARGE SCALE GENOMIC DNA]</scope>
    <source>
        <strain evidence="1">ISS417</strain>
    </source>
</reference>
<comment type="caution">
    <text evidence="1">The sequence shown here is derived from an EMBL/GenBank/DDBJ whole genome shotgun (WGS) entry which is preliminary data.</text>
</comment>
<gene>
    <name evidence="1" type="ORF">T05_12464</name>
</gene>
<proteinExistence type="predicted"/>
<evidence type="ECO:0000313" key="1">
    <source>
        <dbReference type="EMBL" id="KRX35827.1"/>
    </source>
</evidence>
<accession>A0A0V0TBA0</accession>
<dbReference type="AlphaFoldDB" id="A0A0V0TBA0"/>
<sequence length="102" mass="11642">MKPIEMVIHAGRCHPAGVKTLIVKEKRENLHQPVPGPGKVEALQPTGTGRYCKKTMTLLILYDLKLQLDGRLIITRATAHRMHNTSRQHLFLLFHNFLLPEI</sequence>
<dbReference type="Proteomes" id="UP000055048">
    <property type="component" value="Unassembled WGS sequence"/>
</dbReference>
<evidence type="ECO:0000313" key="2">
    <source>
        <dbReference type="Proteomes" id="UP000055048"/>
    </source>
</evidence>
<dbReference type="OrthoDB" id="10432232at2759"/>
<name>A0A0V0TBA0_9BILA</name>